<dbReference type="AlphaFoldDB" id="A0A124IEY6"/>
<dbReference type="RefSeq" id="WP_067022368.1">
    <property type="nucleotide sequence ID" value="NZ_KQ949084.1"/>
</dbReference>
<protein>
    <recommendedName>
        <fullName evidence="4">DUF2269 domain-containing protein</fullName>
    </recommendedName>
</protein>
<dbReference type="OrthoDB" id="115562at2"/>
<evidence type="ECO:0008006" key="4">
    <source>
        <dbReference type="Google" id="ProtNLM"/>
    </source>
</evidence>
<organism evidence="2 3">
    <name type="scientific">Streptomyces dysideae</name>
    <dbReference type="NCBI Taxonomy" id="909626"/>
    <lineage>
        <taxon>Bacteria</taxon>
        <taxon>Bacillati</taxon>
        <taxon>Actinomycetota</taxon>
        <taxon>Actinomycetes</taxon>
        <taxon>Kitasatosporales</taxon>
        <taxon>Streptomycetaceae</taxon>
        <taxon>Streptomyces</taxon>
    </lineage>
</organism>
<dbReference type="Proteomes" id="UP000053260">
    <property type="component" value="Unassembled WGS sequence"/>
</dbReference>
<sequence>MNFTDREVWGLIHGMVLGAVFLLAFAGGLADLYGLRTALVTGTGVVERMRRLRIGVTAMAVAAWATVITGTWVVYPWYREKVPDSPRSQLLADPDTADWHKFGMEWKEHIAWLSPILATAVAFIVLYYGTTLIRHERVRRTTMLLFVLAFAFAAVAGAFGALITKVAPVE</sequence>
<keyword evidence="1" id="KW-1133">Transmembrane helix</keyword>
<gene>
    <name evidence="2" type="ORF">AQJ91_18195</name>
</gene>
<keyword evidence="1" id="KW-0812">Transmembrane</keyword>
<dbReference type="EMBL" id="LMXB01000048">
    <property type="protein sequence ID" value="KUO19747.1"/>
    <property type="molecule type" value="Genomic_DNA"/>
</dbReference>
<keyword evidence="3" id="KW-1185">Reference proteome</keyword>
<proteinExistence type="predicted"/>
<keyword evidence="1" id="KW-0472">Membrane</keyword>
<feature type="transmembrane region" description="Helical" evidence="1">
    <location>
        <begin position="12"/>
        <end position="33"/>
    </location>
</feature>
<feature type="transmembrane region" description="Helical" evidence="1">
    <location>
        <begin position="54"/>
        <end position="78"/>
    </location>
</feature>
<reference evidence="2 3" key="1">
    <citation type="submission" date="2015-10" db="EMBL/GenBank/DDBJ databases">
        <title>Draft genome sequence of Streptomyces sp. RV15, isolated from a marine sponge.</title>
        <authorList>
            <person name="Ruckert C."/>
            <person name="Abdelmohsen U.R."/>
            <person name="Winkler A."/>
            <person name="Hentschel U."/>
            <person name="Kalinowski J."/>
            <person name="Kampfer P."/>
            <person name="Glaeser S."/>
        </authorList>
    </citation>
    <scope>NUCLEOTIDE SEQUENCE [LARGE SCALE GENOMIC DNA]</scope>
    <source>
        <strain evidence="2 3">RV15</strain>
    </source>
</reference>
<evidence type="ECO:0000313" key="3">
    <source>
        <dbReference type="Proteomes" id="UP000053260"/>
    </source>
</evidence>
<feature type="transmembrane region" description="Helical" evidence="1">
    <location>
        <begin position="110"/>
        <end position="130"/>
    </location>
</feature>
<evidence type="ECO:0000313" key="2">
    <source>
        <dbReference type="EMBL" id="KUO19747.1"/>
    </source>
</evidence>
<comment type="caution">
    <text evidence="2">The sequence shown here is derived from an EMBL/GenBank/DDBJ whole genome shotgun (WGS) entry which is preliminary data.</text>
</comment>
<evidence type="ECO:0000256" key="1">
    <source>
        <dbReference type="SAM" id="Phobius"/>
    </source>
</evidence>
<dbReference type="STRING" id="909626.AQJ91_18195"/>
<feature type="transmembrane region" description="Helical" evidence="1">
    <location>
        <begin position="142"/>
        <end position="163"/>
    </location>
</feature>
<accession>A0A124IEY6</accession>
<name>A0A124IEY6_9ACTN</name>